<dbReference type="OrthoDB" id="5834082at2759"/>
<dbReference type="AlphaFoldDB" id="A0A498SMI4"/>
<gene>
    <name evidence="2" type="ORF">NAV_LOCUS9631</name>
</gene>
<feature type="non-terminal residue" evidence="2">
    <location>
        <position position="1"/>
    </location>
</feature>
<accession>A0A498SMI4</accession>
<feature type="compositionally biased region" description="Acidic residues" evidence="1">
    <location>
        <begin position="346"/>
        <end position="359"/>
    </location>
</feature>
<protein>
    <submittedName>
        <fullName evidence="2">Uncharacterized protein</fullName>
    </submittedName>
</protein>
<evidence type="ECO:0000256" key="1">
    <source>
        <dbReference type="SAM" id="MobiDB-lite"/>
    </source>
</evidence>
<feature type="compositionally biased region" description="Polar residues" evidence="1">
    <location>
        <begin position="287"/>
        <end position="320"/>
    </location>
</feature>
<proteinExistence type="predicted"/>
<evidence type="ECO:0000313" key="3">
    <source>
        <dbReference type="Proteomes" id="UP000276991"/>
    </source>
</evidence>
<feature type="region of interest" description="Disordered" evidence="1">
    <location>
        <begin position="341"/>
        <end position="381"/>
    </location>
</feature>
<reference evidence="2 3" key="1">
    <citation type="submission" date="2018-08" db="EMBL/GenBank/DDBJ databases">
        <authorList>
            <person name="Laetsch R D."/>
            <person name="Stevens L."/>
            <person name="Kumar S."/>
            <person name="Blaxter L. M."/>
        </authorList>
    </citation>
    <scope>NUCLEOTIDE SEQUENCE [LARGE SCALE GENOMIC DNA]</scope>
</reference>
<dbReference type="Proteomes" id="UP000276991">
    <property type="component" value="Unassembled WGS sequence"/>
</dbReference>
<name>A0A498SMI4_ACAVI</name>
<feature type="region of interest" description="Disordered" evidence="1">
    <location>
        <begin position="277"/>
        <end position="320"/>
    </location>
</feature>
<organism evidence="2 3">
    <name type="scientific">Acanthocheilonema viteae</name>
    <name type="common">Filarial nematode worm</name>
    <name type="synonym">Dipetalonema viteae</name>
    <dbReference type="NCBI Taxonomy" id="6277"/>
    <lineage>
        <taxon>Eukaryota</taxon>
        <taxon>Metazoa</taxon>
        <taxon>Ecdysozoa</taxon>
        <taxon>Nematoda</taxon>
        <taxon>Chromadorea</taxon>
        <taxon>Rhabditida</taxon>
        <taxon>Spirurina</taxon>
        <taxon>Spiruromorpha</taxon>
        <taxon>Filarioidea</taxon>
        <taxon>Onchocercidae</taxon>
        <taxon>Acanthocheilonema</taxon>
    </lineage>
</organism>
<keyword evidence="3" id="KW-1185">Reference proteome</keyword>
<dbReference type="EMBL" id="UPTC01004202">
    <property type="protein sequence ID" value="VBB34840.1"/>
    <property type="molecule type" value="Genomic_DNA"/>
</dbReference>
<evidence type="ECO:0000313" key="2">
    <source>
        <dbReference type="EMBL" id="VBB34840.1"/>
    </source>
</evidence>
<feature type="compositionally biased region" description="Low complexity" evidence="1">
    <location>
        <begin position="360"/>
        <end position="373"/>
    </location>
</feature>
<sequence>CKGIIKLYPLDKSAKNLHIHVAMRIFNVDRTHPTLFHHSILAVNRNTQTDWCQMNQKVQTNATMQHAAIQVNERTKHVITKDAAVQLSAKISQQQLTKVIAEIISQLLSANEKKQQLQKNSGNKLSIIGENLCQIKFGNLTGRKINLPKKPIRRNVEYFNAAQKKTTCQRSRILKLANLSNYPKRNVERLCNKPAIGLNEFRDQRYSNIIGNPSNSYNAICRRQLLYKLDQLIAQKMITLRKIHMLKSVNQKDALKNSKRKIERFCQMSANRLHRLNKQPVDIKLPSATQKSNNTDRNSSYTNSSKLASPTATKSECISSSTVRNSIEKLKNVAERCKNSSHIISESDEERSPDSDSDNGDNGNNDVDNGNSVHSTARTVSTIEFSSEASTITELQSIK</sequence>